<feature type="domain" description="Mitochondrial outer membrane transport complex Sam37/metaxin N-terminal" evidence="9">
    <location>
        <begin position="32"/>
        <end position="153"/>
    </location>
</feature>
<comment type="similarity">
    <text evidence="2">Belongs to the metaxin family.</text>
</comment>
<evidence type="ECO:0000313" key="12">
    <source>
        <dbReference type="Proteomes" id="UP000594260"/>
    </source>
</evidence>
<dbReference type="GO" id="GO:0001401">
    <property type="term" value="C:SAM complex"/>
    <property type="evidence" value="ECO:0007669"/>
    <property type="project" value="InterPro"/>
</dbReference>
<dbReference type="SUPFAM" id="SSF47616">
    <property type="entry name" value="GST C-terminal domain-like"/>
    <property type="match status" value="1"/>
</dbReference>
<feature type="transmembrane region" description="Helical" evidence="8">
    <location>
        <begin position="265"/>
        <end position="284"/>
    </location>
</feature>
<dbReference type="InterPro" id="IPR033468">
    <property type="entry name" value="Metaxin_GST"/>
</dbReference>
<dbReference type="EnsemblMetazoa" id="XM_022816677">
    <property type="protein sequence ID" value="XP_022672412"/>
    <property type="gene ID" value="LOC111255033"/>
</dbReference>
<protein>
    <recommendedName>
        <fullName evidence="13">Metaxin</fullName>
    </recommendedName>
</protein>
<evidence type="ECO:0000256" key="2">
    <source>
        <dbReference type="ARBA" id="ARBA00009170"/>
    </source>
</evidence>
<keyword evidence="8" id="KW-1133">Transmembrane helix</keyword>
<evidence type="ECO:0000256" key="1">
    <source>
        <dbReference type="ARBA" id="ARBA00004294"/>
    </source>
</evidence>
<dbReference type="InterPro" id="IPR050931">
    <property type="entry name" value="Mito_Protein_Transport_Metaxin"/>
</dbReference>
<evidence type="ECO:0000256" key="8">
    <source>
        <dbReference type="SAM" id="Phobius"/>
    </source>
</evidence>
<evidence type="ECO:0008006" key="13">
    <source>
        <dbReference type="Google" id="ProtNLM"/>
    </source>
</evidence>
<dbReference type="AlphaFoldDB" id="A0A7M7KV28"/>
<evidence type="ECO:0000256" key="7">
    <source>
        <dbReference type="ARBA" id="ARBA00023136"/>
    </source>
</evidence>
<sequence>MQATAQKGSNCSQMELTVWRGDWGLGSVSIDCLESLAYCKLAGALSRPVQHRKYIFTADLSATLWHSTYGKTVIGTPAIVSYLKKGEFDLDRNLSARERADILAYKIMVQHKLVPALNYAVWCDERNYAEVTRPAFARIVTFPLNYTVPGRLQRVYLDELWARFGQTANPQDVETRLNRDARECFLALSEKLGSSQYFFGNKATSFDAFLFARLSFVLKIPVPNANLVSHLKTFPNLVEFVNKIHNKHIASEVRKQRSSKERPEWIGIALSISFAATVMFYYAFAKGILQIEFEPTSGVSSGG</sequence>
<evidence type="ECO:0000256" key="6">
    <source>
        <dbReference type="ARBA" id="ARBA00023128"/>
    </source>
</evidence>
<dbReference type="Pfam" id="PF17171">
    <property type="entry name" value="GST_C_6"/>
    <property type="match status" value="1"/>
</dbReference>
<keyword evidence="12" id="KW-1185">Reference proteome</keyword>
<dbReference type="InterPro" id="IPR019564">
    <property type="entry name" value="Sam37/metaxin_N"/>
</dbReference>
<dbReference type="GO" id="GO:0015031">
    <property type="term" value="P:protein transport"/>
    <property type="evidence" value="ECO:0007669"/>
    <property type="project" value="UniProtKB-KW"/>
</dbReference>
<keyword evidence="3" id="KW-0813">Transport</keyword>
<keyword evidence="4" id="KW-1000">Mitochondrion outer membrane</keyword>
<dbReference type="PANTHER" id="PTHR12289:SF41">
    <property type="entry name" value="FAILED AXON CONNECTIONS-RELATED"/>
    <property type="match status" value="1"/>
</dbReference>
<evidence type="ECO:0000256" key="4">
    <source>
        <dbReference type="ARBA" id="ARBA00022787"/>
    </source>
</evidence>
<keyword evidence="8" id="KW-0812">Transmembrane</keyword>
<keyword evidence="5" id="KW-0653">Protein transport</keyword>
<proteinExistence type="inferred from homology"/>
<dbReference type="Gene3D" id="1.20.1050.10">
    <property type="match status" value="1"/>
</dbReference>
<dbReference type="InterPro" id="IPR036282">
    <property type="entry name" value="Glutathione-S-Trfase_C_sf"/>
</dbReference>
<evidence type="ECO:0000259" key="9">
    <source>
        <dbReference type="Pfam" id="PF10568"/>
    </source>
</evidence>
<evidence type="ECO:0000259" key="10">
    <source>
        <dbReference type="Pfam" id="PF17171"/>
    </source>
</evidence>
<evidence type="ECO:0000313" key="11">
    <source>
        <dbReference type="EnsemblMetazoa" id="XP_022672412"/>
    </source>
</evidence>
<dbReference type="Proteomes" id="UP000594260">
    <property type="component" value="Unplaced"/>
</dbReference>
<evidence type="ECO:0000256" key="5">
    <source>
        <dbReference type="ARBA" id="ARBA00022927"/>
    </source>
</evidence>
<keyword evidence="6" id="KW-0496">Mitochondrion</keyword>
<organism evidence="11 12">
    <name type="scientific">Varroa destructor</name>
    <name type="common">Honeybee mite</name>
    <dbReference type="NCBI Taxonomy" id="109461"/>
    <lineage>
        <taxon>Eukaryota</taxon>
        <taxon>Metazoa</taxon>
        <taxon>Ecdysozoa</taxon>
        <taxon>Arthropoda</taxon>
        <taxon>Chelicerata</taxon>
        <taxon>Arachnida</taxon>
        <taxon>Acari</taxon>
        <taxon>Parasitiformes</taxon>
        <taxon>Mesostigmata</taxon>
        <taxon>Gamasina</taxon>
        <taxon>Dermanyssoidea</taxon>
        <taxon>Varroidae</taxon>
        <taxon>Varroa</taxon>
    </lineage>
</organism>
<keyword evidence="7 8" id="KW-0472">Membrane</keyword>
<dbReference type="RefSeq" id="XP_022672412.1">
    <property type="nucleotide sequence ID" value="XM_022816677.1"/>
</dbReference>
<dbReference type="GeneID" id="111255033"/>
<feature type="domain" description="Metaxin glutathione S-transferase" evidence="10">
    <location>
        <begin position="181"/>
        <end position="244"/>
    </location>
</feature>
<dbReference type="Pfam" id="PF10568">
    <property type="entry name" value="Tom37"/>
    <property type="match status" value="1"/>
</dbReference>
<evidence type="ECO:0000256" key="3">
    <source>
        <dbReference type="ARBA" id="ARBA00022448"/>
    </source>
</evidence>
<accession>A0A7M7KV28</accession>
<reference evidence="11" key="1">
    <citation type="submission" date="2021-01" db="UniProtKB">
        <authorList>
            <consortium name="EnsemblMetazoa"/>
        </authorList>
    </citation>
    <scope>IDENTIFICATION</scope>
</reference>
<dbReference type="GO" id="GO:0007005">
    <property type="term" value="P:mitochondrion organization"/>
    <property type="evidence" value="ECO:0007669"/>
    <property type="project" value="TreeGrafter"/>
</dbReference>
<dbReference type="PANTHER" id="PTHR12289">
    <property type="entry name" value="METAXIN RELATED"/>
    <property type="match status" value="1"/>
</dbReference>
<name>A0A7M7KV28_VARDE</name>
<comment type="subcellular location">
    <subcellularLocation>
        <location evidence="1">Mitochondrion outer membrane</location>
    </subcellularLocation>
</comment>